<feature type="domain" description="Pyrrolo-quinoline quinone repeat" evidence="5">
    <location>
        <begin position="146"/>
        <end position="279"/>
    </location>
</feature>
<dbReference type="InterPro" id="IPR015943">
    <property type="entry name" value="WD40/YVTN_repeat-like_dom_sf"/>
</dbReference>
<dbReference type="GO" id="GO:0005886">
    <property type="term" value="C:plasma membrane"/>
    <property type="evidence" value="ECO:0007669"/>
    <property type="project" value="UniProtKB-SubCell"/>
</dbReference>
<dbReference type="InterPro" id="IPR011635">
    <property type="entry name" value="CARDB"/>
</dbReference>
<keyword evidence="3" id="KW-1133">Transmembrane helix</keyword>
<evidence type="ECO:0000256" key="2">
    <source>
        <dbReference type="SAM" id="MobiDB-lite"/>
    </source>
</evidence>
<accession>A0AAP2Z3L5</accession>
<dbReference type="AlphaFoldDB" id="A0AAP2Z3L5"/>
<proteinExistence type="predicted"/>
<dbReference type="InterPro" id="IPR002372">
    <property type="entry name" value="PQQ_rpt_dom"/>
</dbReference>
<feature type="transmembrane region" description="Helical" evidence="3">
    <location>
        <begin position="34"/>
        <end position="56"/>
    </location>
</feature>
<dbReference type="Gene3D" id="2.40.10.480">
    <property type="match status" value="2"/>
</dbReference>
<sequence length="1236" mass="131101">MGRQETRSGTESEANTTPRAARNRFGGGVTRNRFVLTAVMLVAIALLAGGVGVTVADTASESDDEVDALWEIDLDVMDVAGTTYHDGTVYASGGNTVYAIDATTGEERWNVSVLLDVDRAPAVADGTVYFGSDRGTWTGIEDVYFYAVDAETGEEEWSTNIGANVRTSPAVDDGVVYFGSWDNDLHALDADTGDELWTYSTGRNVNSDPAVVDGVVYFASNDENIYAVDATSGQGLWSYEMDYDPASRSVAVADGTVYLTDYSGVLHAVDAEDGSEEWTVERGWYPTEPATGEGLVVVAGRNDPITAFDAETGEEMWSRSSERDTSQFVHDGTVYVGDWDEPIVRGLDAGSGDTVWTFDTGGWGAVPHAIADDVLYASSDGTLHAVPTDPRAELEVVDVTLSDTDVRADEAVTVTVDVENTGTLPGEHVVPLEIDGERVNTTLATVDPGETETVSFSVEFDDAGTYDVAAGGLEAGTVTVTDAEPKLEVSQPTIFTDVTQGAVMNFGVTVENTDSYTGEEIPVTVEVFDEVQVDETIDELAPGEDEYFLVEVDTATVESGEYEWRVEAGEAEPLSDSFTLHPLDLEVSQPTIFTDVTQGAVMNFGVTVENVDSYTGEEIPVVVEVFDEVQVDEEIAELSPDEDEYFLVEVDTATIDPGEYEWRVEVGEEEPLSDSFTLVPVDRPDPEIDWIWMDGHADRADTVYASEDVPVTVRAEAPFGDVDAVDLELDSLETTWTHEIEATHDDGDYWTATIDLEAVPDDGAYELAVQAVDDEGNTAETTAEEILEIDREPPELAATVGEIDGETATVTVSSDADLDEAPAILLEYPDGGSEDAFLAEDDGRWTTVVDIDGNGAYAVTAFGTDLAGNDASADATAVVYTDLTLEAGDVLENPRTGTTVEFVTNESVPDASAAISEGAFAHHPLADDQLGVTFLTADLGAGLSDRLENATIRVPVDESAMAPVDDPETVSLARYDETAGEWEPVETTVETIDDEHYWVATVDRFSTYGAIATDDRAPTIETTPEDGAELESDTDEVTVTVEYADDLTGLDPSSVSLSVDGVDVTEADGTAITSISVVHTLAVEAGSGYDLEVTVADHAGNDRTVPFSFDVASPSSGQGSGSSGGDSSIGSGAESGETGPDDDVADETDEVNEEDDSDEMSVDDEAESDDVSPEDGDDDASVSDDDEEQAVDDEADGSVTDDSDGSSADDTIPGFGLTAAIVALLGVAALAARSRS</sequence>
<feature type="domain" description="PGF-CTERM archaeal protein-sorting signal" evidence="6">
    <location>
        <begin position="1212"/>
        <end position="1233"/>
    </location>
</feature>
<feature type="domain" description="Pyrrolo-quinoline quinone repeat" evidence="5">
    <location>
        <begin position="69"/>
        <end position="140"/>
    </location>
</feature>
<evidence type="ECO:0000256" key="3">
    <source>
        <dbReference type="SAM" id="Phobius"/>
    </source>
</evidence>
<feature type="domain" description="CARDB" evidence="4">
    <location>
        <begin position="393"/>
        <end position="470"/>
    </location>
</feature>
<feature type="compositionally biased region" description="Low complexity" evidence="2">
    <location>
        <begin position="1125"/>
        <end position="1136"/>
    </location>
</feature>
<dbReference type="NCBIfam" id="TIGR04126">
    <property type="entry name" value="PGF_CTERM"/>
    <property type="match status" value="1"/>
</dbReference>
<reference evidence="7" key="1">
    <citation type="submission" date="2022-09" db="EMBL/GenBank/DDBJ databases">
        <title>Enrichment on poylsaccharides allowed isolation of novel metabolic and taxonomic groups of Haloarchaea.</title>
        <authorList>
            <person name="Sorokin D.Y."/>
            <person name="Elcheninov A.G."/>
            <person name="Khizhniak T.V."/>
            <person name="Kolganova T.V."/>
            <person name="Kublanov I.V."/>
        </authorList>
    </citation>
    <scope>NUCLEOTIDE SEQUENCE</scope>
    <source>
        <strain evidence="7">AArc-xg1-1</strain>
    </source>
</reference>
<name>A0AAP2Z3L5_9EURY</name>
<evidence type="ECO:0000259" key="4">
    <source>
        <dbReference type="Pfam" id="PF07705"/>
    </source>
</evidence>
<dbReference type="InterPro" id="IPR011047">
    <property type="entry name" value="Quinoprotein_ADH-like_sf"/>
</dbReference>
<evidence type="ECO:0000256" key="1">
    <source>
        <dbReference type="ARBA" id="ARBA00022729"/>
    </source>
</evidence>
<dbReference type="Pfam" id="PF18204">
    <property type="entry name" value="PGF-CTERM"/>
    <property type="match status" value="1"/>
</dbReference>
<dbReference type="Gene3D" id="2.60.40.10">
    <property type="entry name" value="Immunoglobulins"/>
    <property type="match status" value="2"/>
</dbReference>
<keyword evidence="1" id="KW-0732">Signal</keyword>
<evidence type="ECO:0000313" key="8">
    <source>
        <dbReference type="Proteomes" id="UP001321018"/>
    </source>
</evidence>
<dbReference type="InterPro" id="IPR018391">
    <property type="entry name" value="PQQ_b-propeller_rpt"/>
</dbReference>
<feature type="compositionally biased region" description="Basic and acidic residues" evidence="2">
    <location>
        <begin position="1"/>
        <end position="10"/>
    </location>
</feature>
<dbReference type="EMBL" id="JAOPKA010000026">
    <property type="protein sequence ID" value="MCU4744332.1"/>
    <property type="molecule type" value="Genomic_DNA"/>
</dbReference>
<dbReference type="RefSeq" id="WP_338006139.1">
    <property type="nucleotide sequence ID" value="NZ_JAOPKA010000026.1"/>
</dbReference>
<dbReference type="SUPFAM" id="SSF50998">
    <property type="entry name" value="Quinoprotein alcohol dehydrogenase-like"/>
    <property type="match status" value="3"/>
</dbReference>
<comment type="caution">
    <text evidence="7">The sequence shown here is derived from an EMBL/GenBank/DDBJ whole genome shotgun (WGS) entry which is preliminary data.</text>
</comment>
<dbReference type="GO" id="GO:0030115">
    <property type="term" value="C:S-layer"/>
    <property type="evidence" value="ECO:0007669"/>
    <property type="project" value="UniProtKB-SubCell"/>
</dbReference>
<dbReference type="SMART" id="SM00564">
    <property type="entry name" value="PQQ"/>
    <property type="match status" value="8"/>
</dbReference>
<feature type="region of interest" description="Disordered" evidence="2">
    <location>
        <begin position="1"/>
        <end position="24"/>
    </location>
</feature>
<dbReference type="Gene3D" id="2.130.10.10">
    <property type="entry name" value="YVTN repeat-like/Quinoprotein amine dehydrogenase"/>
    <property type="match status" value="1"/>
</dbReference>
<evidence type="ECO:0000313" key="7">
    <source>
        <dbReference type="EMBL" id="MCU4744332.1"/>
    </source>
</evidence>
<dbReference type="InterPro" id="IPR026371">
    <property type="entry name" value="PGF_CTERM"/>
</dbReference>
<dbReference type="Pfam" id="PF07705">
    <property type="entry name" value="CARDB"/>
    <property type="match status" value="1"/>
</dbReference>
<evidence type="ECO:0000259" key="6">
    <source>
        <dbReference type="Pfam" id="PF18204"/>
    </source>
</evidence>
<dbReference type="PANTHER" id="PTHR34512">
    <property type="entry name" value="CELL SURFACE PROTEIN"/>
    <property type="match status" value="1"/>
</dbReference>
<evidence type="ECO:0000259" key="5">
    <source>
        <dbReference type="Pfam" id="PF13360"/>
    </source>
</evidence>
<keyword evidence="3" id="KW-0812">Transmembrane</keyword>
<dbReference type="Pfam" id="PF13360">
    <property type="entry name" value="PQQ_2"/>
    <property type="match status" value="2"/>
</dbReference>
<protein>
    <submittedName>
        <fullName evidence="7">PQQ-binding-like beta-propeller repeat protein</fullName>
    </submittedName>
</protein>
<keyword evidence="3" id="KW-0472">Membrane</keyword>
<feature type="region of interest" description="Disordered" evidence="2">
    <location>
        <begin position="1106"/>
        <end position="1213"/>
    </location>
</feature>
<dbReference type="InterPro" id="IPR013783">
    <property type="entry name" value="Ig-like_fold"/>
</dbReference>
<gene>
    <name evidence="7" type="ORF">OB960_23435</name>
</gene>
<organism evidence="7 8">
    <name type="scientific">Natronoglomus mannanivorans</name>
    <dbReference type="NCBI Taxonomy" id="2979990"/>
    <lineage>
        <taxon>Archaea</taxon>
        <taxon>Methanobacteriati</taxon>
        <taxon>Methanobacteriota</taxon>
        <taxon>Stenosarchaea group</taxon>
        <taxon>Halobacteria</taxon>
        <taxon>Halobacteriales</taxon>
        <taxon>Natrialbaceae</taxon>
        <taxon>Natronoglomus</taxon>
    </lineage>
</organism>
<feature type="compositionally biased region" description="Acidic residues" evidence="2">
    <location>
        <begin position="1139"/>
        <end position="1204"/>
    </location>
</feature>
<dbReference type="Proteomes" id="UP001321018">
    <property type="component" value="Unassembled WGS sequence"/>
</dbReference>
<dbReference type="PANTHER" id="PTHR34512:SF30">
    <property type="entry name" value="OUTER MEMBRANE PROTEIN ASSEMBLY FACTOR BAMB"/>
    <property type="match status" value="1"/>
</dbReference>